<accession>A0AC61S230</accession>
<evidence type="ECO:0000313" key="2">
    <source>
        <dbReference type="Proteomes" id="UP000304953"/>
    </source>
</evidence>
<organism evidence="1 2">
    <name type="scientific">Petralouisia muris</name>
    <dbReference type="NCBI Taxonomy" id="3032872"/>
    <lineage>
        <taxon>Bacteria</taxon>
        <taxon>Bacillati</taxon>
        <taxon>Bacillota</taxon>
        <taxon>Clostridia</taxon>
        <taxon>Lachnospirales</taxon>
        <taxon>Lachnospiraceae</taxon>
        <taxon>Petralouisia</taxon>
    </lineage>
</organism>
<dbReference type="EMBL" id="SRYA01000001">
    <property type="protein sequence ID" value="TGY98266.1"/>
    <property type="molecule type" value="Genomic_DNA"/>
</dbReference>
<comment type="caution">
    <text evidence="1">The sequence shown here is derived from an EMBL/GenBank/DDBJ whole genome shotgun (WGS) entry which is preliminary data.</text>
</comment>
<protein>
    <submittedName>
        <fullName evidence="1">AraC family transcriptional regulator</fullName>
    </submittedName>
</protein>
<reference evidence="1" key="1">
    <citation type="submission" date="2019-04" db="EMBL/GenBank/DDBJ databases">
        <title>Microbes associate with the intestines of laboratory mice.</title>
        <authorList>
            <person name="Navarre W."/>
            <person name="Wong E."/>
            <person name="Huang K."/>
            <person name="Tropini C."/>
            <person name="Ng K."/>
            <person name="Yu B."/>
        </authorList>
    </citation>
    <scope>NUCLEOTIDE SEQUENCE</scope>
    <source>
        <strain evidence="1">NM01_1-7b</strain>
    </source>
</reference>
<gene>
    <name evidence="1" type="ORF">E5329_00345</name>
</gene>
<name>A0AC61S230_9FIRM</name>
<evidence type="ECO:0000313" key="1">
    <source>
        <dbReference type="EMBL" id="TGY98266.1"/>
    </source>
</evidence>
<dbReference type="Proteomes" id="UP000304953">
    <property type="component" value="Unassembled WGS sequence"/>
</dbReference>
<keyword evidence="2" id="KW-1185">Reference proteome</keyword>
<proteinExistence type="predicted"/>
<sequence length="295" mass="33853">MDFYKYPLTKLFEIPQIVTIHYFEYSRDFIFDGESHDFWEFLCVDKGEVTVTADHRTHRLKKGNIIFHKPGQFHSVATNGVIAPNLVVVSFVCHSPAISFFEDKILPLGEAERNLLATILAEAKDAFLTPLDNPYTRQLSGNPGQRPGSEQIIQLSLEHFLISLYRKSCQPASDARLSKSVKLKQDDETFQHIIAYMESRLTGTLTLEQICRDNLIGVSQLQNLFRSKCGCGIIEYFSRMKIIRAKELIREKNMNFTQIADFLGYNSIHYFSRQFKKITGMTPSEYALSIQAFSK</sequence>